<dbReference type="EMBL" id="JBBNAF010000005">
    <property type="protein sequence ID" value="KAK9142085.1"/>
    <property type="molecule type" value="Genomic_DNA"/>
</dbReference>
<sequence length="64" mass="6909">MFSQHGANSHSQCSGLVNISPPAAHSAGAKLKVLLTPAHMLFLHIFNSDFPSLLLEMGCRWTCS</sequence>
<reference evidence="1 2" key="1">
    <citation type="submission" date="2024-01" db="EMBL/GenBank/DDBJ databases">
        <title>Genome assemblies of Stephania.</title>
        <authorList>
            <person name="Yang L."/>
        </authorList>
    </citation>
    <scope>NUCLEOTIDE SEQUENCE [LARGE SCALE GENOMIC DNA]</scope>
    <source>
        <strain evidence="1">YNDBR</strain>
        <tissue evidence="1">Leaf</tissue>
    </source>
</reference>
<keyword evidence="2" id="KW-1185">Reference proteome</keyword>
<evidence type="ECO:0000313" key="1">
    <source>
        <dbReference type="EMBL" id="KAK9142085.1"/>
    </source>
</evidence>
<proteinExistence type="predicted"/>
<organism evidence="1 2">
    <name type="scientific">Stephania yunnanensis</name>
    <dbReference type="NCBI Taxonomy" id="152371"/>
    <lineage>
        <taxon>Eukaryota</taxon>
        <taxon>Viridiplantae</taxon>
        <taxon>Streptophyta</taxon>
        <taxon>Embryophyta</taxon>
        <taxon>Tracheophyta</taxon>
        <taxon>Spermatophyta</taxon>
        <taxon>Magnoliopsida</taxon>
        <taxon>Ranunculales</taxon>
        <taxon>Menispermaceae</taxon>
        <taxon>Menispermoideae</taxon>
        <taxon>Cissampelideae</taxon>
        <taxon>Stephania</taxon>
    </lineage>
</organism>
<protein>
    <submittedName>
        <fullName evidence="1">Uncharacterized protein</fullName>
    </submittedName>
</protein>
<accession>A0AAP0JYN8</accession>
<gene>
    <name evidence="1" type="ORF">Syun_011485</name>
</gene>
<comment type="caution">
    <text evidence="1">The sequence shown here is derived from an EMBL/GenBank/DDBJ whole genome shotgun (WGS) entry which is preliminary data.</text>
</comment>
<dbReference type="Proteomes" id="UP001420932">
    <property type="component" value="Unassembled WGS sequence"/>
</dbReference>
<evidence type="ECO:0000313" key="2">
    <source>
        <dbReference type="Proteomes" id="UP001420932"/>
    </source>
</evidence>
<dbReference type="AlphaFoldDB" id="A0AAP0JYN8"/>
<name>A0AAP0JYN8_9MAGN</name>